<evidence type="ECO:0000313" key="2">
    <source>
        <dbReference type="EMBL" id="GGG47820.1"/>
    </source>
</evidence>
<dbReference type="EMBL" id="BMCW01000001">
    <property type="protein sequence ID" value="GGG47820.1"/>
    <property type="molecule type" value="Genomic_DNA"/>
</dbReference>
<reference evidence="5" key="3">
    <citation type="journal article" date="2019" name="Int. J. Syst. Evol. Microbiol.">
        <title>The Global Catalogue of Microorganisms (GCM) 10K type strain sequencing project: providing services to taxonomists for standard genome sequencing and annotation.</title>
        <authorList>
            <consortium name="The Broad Institute Genomics Platform"/>
            <consortium name="The Broad Institute Genome Sequencing Center for Infectious Disease"/>
            <person name="Wu L."/>
            <person name="Ma J."/>
        </authorList>
    </citation>
    <scope>NUCLEOTIDE SEQUENCE [LARGE SCALE GENOMIC DNA]</scope>
    <source>
        <strain evidence="5">CCM 8490</strain>
    </source>
</reference>
<reference evidence="2" key="4">
    <citation type="submission" date="2024-05" db="EMBL/GenBank/DDBJ databases">
        <authorList>
            <person name="Sun Q."/>
            <person name="Sedlacek I."/>
        </authorList>
    </citation>
    <scope>NUCLEOTIDE SEQUENCE</scope>
    <source>
        <strain evidence="2">CCM 8490</strain>
    </source>
</reference>
<keyword evidence="5" id="KW-1185">Reference proteome</keyword>
<accession>A0A420DDY0</accession>
<keyword evidence="1" id="KW-0812">Transmembrane</keyword>
<keyword evidence="1" id="KW-0472">Membrane</keyword>
<dbReference type="Proteomes" id="UP000285906">
    <property type="component" value="Unassembled WGS sequence"/>
</dbReference>
<reference evidence="2" key="1">
    <citation type="journal article" date="2014" name="Int. J. Syst. Evol. Microbiol.">
        <title>Complete genome of a new Firmicutes species belonging to the dominant human colonic microbiota ('Ruminococcus bicirculans') reveals two chromosomes and a selective capacity to utilize plant glucans.</title>
        <authorList>
            <consortium name="NISC Comparative Sequencing Program"/>
            <person name="Wegmann U."/>
            <person name="Louis P."/>
            <person name="Goesmann A."/>
            <person name="Henrissat B."/>
            <person name="Duncan S.H."/>
            <person name="Flint H.J."/>
        </authorList>
    </citation>
    <scope>NUCLEOTIDE SEQUENCE</scope>
    <source>
        <strain evidence="2">CCM 8490</strain>
    </source>
</reference>
<feature type="transmembrane region" description="Helical" evidence="1">
    <location>
        <begin position="168"/>
        <end position="189"/>
    </location>
</feature>
<reference evidence="3 4" key="2">
    <citation type="submission" date="2018-09" db="EMBL/GenBank/DDBJ databases">
        <title>Genomic Encyclopedia of Archaeal and Bacterial Type Strains, Phase II (KMG-II): from individual species to whole genera.</title>
        <authorList>
            <person name="Goeker M."/>
        </authorList>
    </citation>
    <scope>NUCLEOTIDE SEQUENCE [LARGE SCALE GENOMIC DNA]</scope>
    <source>
        <strain evidence="3 4">DSM 27620</strain>
    </source>
</reference>
<dbReference type="OrthoDB" id="1446665at2"/>
<keyword evidence="1" id="KW-1133">Transmembrane helix</keyword>
<name>A0A420DDY0_9FLAO</name>
<gene>
    <name evidence="3" type="ORF">BXY58_0698</name>
    <name evidence="2" type="ORF">GCM10007332_06660</name>
</gene>
<evidence type="ECO:0000256" key="1">
    <source>
        <dbReference type="SAM" id="Phobius"/>
    </source>
</evidence>
<feature type="transmembrane region" description="Helical" evidence="1">
    <location>
        <begin position="136"/>
        <end position="156"/>
    </location>
</feature>
<evidence type="ECO:0000313" key="5">
    <source>
        <dbReference type="Proteomes" id="UP000658202"/>
    </source>
</evidence>
<dbReference type="EMBL" id="RAQH01000001">
    <property type="protein sequence ID" value="RKE90110.1"/>
    <property type="molecule type" value="Genomic_DNA"/>
</dbReference>
<feature type="transmembrane region" description="Helical" evidence="1">
    <location>
        <begin position="108"/>
        <end position="130"/>
    </location>
</feature>
<sequence>MSIKEIIDLFGKEKISEWVLEMPKFYISPSSFFKKLFGKNDDEKLSISIFYILITIGLTYIFSNDTFKNVTKVIILEVSILVITLLILNTSSYLVSKIFNYRVKTLNIFLFLLITKLFTLPLQITFIYLFEKTEMYELLFIHNTILSLLIFFLFVYSPKFFYPNLKQIITAVVINLLLYNLFIISISILKFDKYQYQFENPIFSDKIFNEFDEKLAPLDSLTLDIPKTKYLIILRNEPTIVYSFSNDSLSSIFSNAVSEHRKSIMYETRLIEKLAKHKDIRKNLRFKRNKMLCDTLVAYLKTMENDFRNPVDTSYTYIVDKITLTTENNRYAGEIKQLTINPKLNTTYISYLKNKNDYYNSVTISNYPTYIVQLMLFPALKLIQ</sequence>
<feature type="transmembrane region" description="Helical" evidence="1">
    <location>
        <begin position="74"/>
        <end position="96"/>
    </location>
</feature>
<dbReference type="AlphaFoldDB" id="A0A420DDY0"/>
<organism evidence="3 4">
    <name type="scientific">Epilithonimonas arachidiradicis</name>
    <dbReference type="NCBI Taxonomy" id="1617282"/>
    <lineage>
        <taxon>Bacteria</taxon>
        <taxon>Pseudomonadati</taxon>
        <taxon>Bacteroidota</taxon>
        <taxon>Flavobacteriia</taxon>
        <taxon>Flavobacteriales</taxon>
        <taxon>Weeksellaceae</taxon>
        <taxon>Chryseobacterium group</taxon>
        <taxon>Epilithonimonas</taxon>
    </lineage>
</organism>
<evidence type="ECO:0000313" key="3">
    <source>
        <dbReference type="EMBL" id="RKE90110.1"/>
    </source>
</evidence>
<protein>
    <submittedName>
        <fullName evidence="3">Uncharacterized protein</fullName>
    </submittedName>
</protein>
<proteinExistence type="predicted"/>
<dbReference type="Proteomes" id="UP000658202">
    <property type="component" value="Unassembled WGS sequence"/>
</dbReference>
<comment type="caution">
    <text evidence="3">The sequence shown here is derived from an EMBL/GenBank/DDBJ whole genome shotgun (WGS) entry which is preliminary data.</text>
</comment>
<feature type="transmembrane region" description="Helical" evidence="1">
    <location>
        <begin position="45"/>
        <end position="62"/>
    </location>
</feature>
<evidence type="ECO:0000313" key="4">
    <source>
        <dbReference type="Proteomes" id="UP000285906"/>
    </source>
</evidence>
<dbReference type="RefSeq" id="WP_120212378.1">
    <property type="nucleotide sequence ID" value="NZ_BMCW01000001.1"/>
</dbReference>